<protein>
    <submittedName>
        <fullName evidence="1">Uncharacterized protein</fullName>
    </submittedName>
</protein>
<comment type="caution">
    <text evidence="1">The sequence shown here is derived from an EMBL/GenBank/DDBJ whole genome shotgun (WGS) entry which is preliminary data.</text>
</comment>
<organism evidence="1 2">
    <name type="scientific">Pistacia atlantica</name>
    <dbReference type="NCBI Taxonomy" id="434234"/>
    <lineage>
        <taxon>Eukaryota</taxon>
        <taxon>Viridiplantae</taxon>
        <taxon>Streptophyta</taxon>
        <taxon>Embryophyta</taxon>
        <taxon>Tracheophyta</taxon>
        <taxon>Spermatophyta</taxon>
        <taxon>Magnoliopsida</taxon>
        <taxon>eudicotyledons</taxon>
        <taxon>Gunneridae</taxon>
        <taxon>Pentapetalae</taxon>
        <taxon>rosids</taxon>
        <taxon>malvids</taxon>
        <taxon>Sapindales</taxon>
        <taxon>Anacardiaceae</taxon>
        <taxon>Pistacia</taxon>
    </lineage>
</organism>
<accession>A0ACC1C0Q0</accession>
<reference evidence="2" key="1">
    <citation type="journal article" date="2023" name="G3 (Bethesda)">
        <title>Genome assembly and association tests identify interacting loci associated with vigor, precocity, and sex in interspecific pistachio rootstocks.</title>
        <authorList>
            <person name="Palmer W."/>
            <person name="Jacygrad E."/>
            <person name="Sagayaradj S."/>
            <person name="Cavanaugh K."/>
            <person name="Han R."/>
            <person name="Bertier L."/>
            <person name="Beede B."/>
            <person name="Kafkas S."/>
            <person name="Golino D."/>
            <person name="Preece J."/>
            <person name="Michelmore R."/>
        </authorList>
    </citation>
    <scope>NUCLEOTIDE SEQUENCE [LARGE SCALE GENOMIC DNA]</scope>
</reference>
<gene>
    <name evidence="1" type="ORF">Patl1_18366</name>
</gene>
<keyword evidence="2" id="KW-1185">Reference proteome</keyword>
<proteinExistence type="predicted"/>
<dbReference type="Proteomes" id="UP001164250">
    <property type="component" value="Chromosome 2"/>
</dbReference>
<dbReference type="EMBL" id="CM047898">
    <property type="protein sequence ID" value="KAJ0105523.1"/>
    <property type="molecule type" value="Genomic_DNA"/>
</dbReference>
<evidence type="ECO:0000313" key="1">
    <source>
        <dbReference type="EMBL" id="KAJ0105523.1"/>
    </source>
</evidence>
<evidence type="ECO:0000313" key="2">
    <source>
        <dbReference type="Proteomes" id="UP001164250"/>
    </source>
</evidence>
<name>A0ACC1C0Q0_9ROSI</name>
<sequence length="1003" mass="111383">MGVMDNLLHMDSARVVSLSNGSRSEDRSGILPMENGHCASLRDLPKYKRRRVSAIRDFPPGCGRFVSQTSNRDTVGIVCPDADNLVHPSNHLERPELVSADPEGSLFPESENLKPLECKISSGSKHLNGSDIGAVKKEMSLESGVNTLLPPDRRIAVPGISEENSVTKNYPTRRRVSVIRDFPPFCGPNAPRLGKEEFSEMFASLKSLDEENSATEERSLRVTVETDVKQMEEDGNQLIEEDPDYSLVESNLAIVHGLMASPNCPWRQGKGAFKCNHADVTSESAVVTGESKSKKHDMLPVRKSTFKRKNEAESLDEESFVTEERSLRLNVETDVKQMEEDGNQLIEEDPDYSLVASNLVIVHGLMASSNCPWRQGKGAFKCNRGDVTSESTVITGESKSKKQDMLSVCKSIFMRKNKAKSSRGLLSKKNLSPAGEADRAMVPLAIWDEEDSLLNDEENKKFQVDQRSLTFDVNLLPSCPSSSMGKGAYNDVTGARNKVRETLRLFQAVCRKLLQEEEAKANGQNNRKRIDYLAARILKNKGKYVNEGSKIIGSVPGVEVGDEFHYRIELNIIGLHRPIQGGIDYVKHKGKHLATSIVASGGYDDDLDNSDVLTYTGQGGNVINGGREPEDQKLERGNLALLTSKHEQNPVRVIRGETRASDSVRTYIYDGLYLVEKSWQDLGPHGKLVFKFRLARIPGQPELAWKVVKKCKRFKLREGVSVTDISQGQELIPICAVNTIDEEKPPPFTYTTQMIYPDWCHPVPSKGCDCTTICSDSGKCSCAAKNGGEIPYNHNGAIVEVKPLVYECGPACKCPPSCYNRVSQKGIKFQLEVFKTESRGWGVRSLNSISSGSFICEYVGELLEEKEAEKRTGNDEYLFDIGNNNNESSLWDGLSTLIPDTQSTSCCEVVEDGGFTIDAAQYGNVGRFINHSCSPNLYAQNVLYDHEDKRMPHIMLFAAENIPPLQELTYHYNYIIDQVHDSDGNIKKKSCYCGSSECTGRLY</sequence>